<organism evidence="1 2">
    <name type="scientific">Araneus ventricosus</name>
    <name type="common">Orbweaver spider</name>
    <name type="synonym">Epeira ventricosa</name>
    <dbReference type="NCBI Taxonomy" id="182803"/>
    <lineage>
        <taxon>Eukaryota</taxon>
        <taxon>Metazoa</taxon>
        <taxon>Ecdysozoa</taxon>
        <taxon>Arthropoda</taxon>
        <taxon>Chelicerata</taxon>
        <taxon>Arachnida</taxon>
        <taxon>Araneae</taxon>
        <taxon>Araneomorphae</taxon>
        <taxon>Entelegynae</taxon>
        <taxon>Araneoidea</taxon>
        <taxon>Araneidae</taxon>
        <taxon>Araneus</taxon>
    </lineage>
</organism>
<gene>
    <name evidence="1" type="ORF">AVEN_262358_1</name>
</gene>
<dbReference type="OrthoDB" id="6434648at2759"/>
<protein>
    <submittedName>
        <fullName evidence="1">Uncharacterized protein</fullName>
    </submittedName>
</protein>
<feature type="non-terminal residue" evidence="1">
    <location>
        <position position="1"/>
    </location>
</feature>
<dbReference type="AlphaFoldDB" id="A0A4Y2V4V7"/>
<comment type="caution">
    <text evidence="1">The sequence shown here is derived from an EMBL/GenBank/DDBJ whole genome shotgun (WGS) entry which is preliminary data.</text>
</comment>
<dbReference type="EMBL" id="BGPR01042625">
    <property type="protein sequence ID" value="GBO19096.1"/>
    <property type="molecule type" value="Genomic_DNA"/>
</dbReference>
<keyword evidence="2" id="KW-1185">Reference proteome</keyword>
<reference evidence="1 2" key="1">
    <citation type="journal article" date="2019" name="Sci. Rep.">
        <title>Orb-weaving spider Araneus ventricosus genome elucidates the spidroin gene catalogue.</title>
        <authorList>
            <person name="Kono N."/>
            <person name="Nakamura H."/>
            <person name="Ohtoshi R."/>
            <person name="Moran D.A.P."/>
            <person name="Shinohara A."/>
            <person name="Yoshida Y."/>
            <person name="Fujiwara M."/>
            <person name="Mori M."/>
            <person name="Tomita M."/>
            <person name="Arakawa K."/>
        </authorList>
    </citation>
    <scope>NUCLEOTIDE SEQUENCE [LARGE SCALE GENOMIC DNA]</scope>
</reference>
<dbReference type="Proteomes" id="UP000499080">
    <property type="component" value="Unassembled WGS sequence"/>
</dbReference>
<accession>A0A4Y2V4V7</accession>
<evidence type="ECO:0000313" key="1">
    <source>
        <dbReference type="EMBL" id="GBO19096.1"/>
    </source>
</evidence>
<name>A0A4Y2V4V7_ARAVE</name>
<sequence>FKVQIERLAGASNCNKWKRQIKLLLRHNDVYDVLIGEIECPSLPADSSSELISAYEKGKKAFVEYDSLAQLILVGNIGDSNIEFAAICNIAKSVCERMLSVYEQNSVQRLDRLM</sequence>
<proteinExistence type="predicted"/>
<evidence type="ECO:0000313" key="2">
    <source>
        <dbReference type="Proteomes" id="UP000499080"/>
    </source>
</evidence>